<dbReference type="Proteomes" id="UP001620626">
    <property type="component" value="Unassembled WGS sequence"/>
</dbReference>
<evidence type="ECO:0000256" key="1">
    <source>
        <dbReference type="SAM" id="Coils"/>
    </source>
</evidence>
<protein>
    <submittedName>
        <fullName evidence="2">Uncharacterized protein</fullName>
    </submittedName>
</protein>
<comment type="caution">
    <text evidence="2">The sequence shown here is derived from an EMBL/GenBank/DDBJ whole genome shotgun (WGS) entry which is preliminary data.</text>
</comment>
<feature type="coiled-coil region" evidence="1">
    <location>
        <begin position="11"/>
        <end position="87"/>
    </location>
</feature>
<accession>A0ABD2ICY0</accession>
<name>A0ABD2ICY0_9BILA</name>
<reference evidence="2 3" key="1">
    <citation type="submission" date="2024-10" db="EMBL/GenBank/DDBJ databases">
        <authorList>
            <person name="Kim D."/>
        </authorList>
    </citation>
    <scope>NUCLEOTIDE SEQUENCE [LARGE SCALE GENOMIC DNA]</scope>
    <source>
        <strain evidence="2">BH-2024</strain>
    </source>
</reference>
<evidence type="ECO:0000313" key="2">
    <source>
        <dbReference type="EMBL" id="KAL3076962.1"/>
    </source>
</evidence>
<organism evidence="2 3">
    <name type="scientific">Heterodera trifolii</name>
    <dbReference type="NCBI Taxonomy" id="157864"/>
    <lineage>
        <taxon>Eukaryota</taxon>
        <taxon>Metazoa</taxon>
        <taxon>Ecdysozoa</taxon>
        <taxon>Nematoda</taxon>
        <taxon>Chromadorea</taxon>
        <taxon>Rhabditida</taxon>
        <taxon>Tylenchina</taxon>
        <taxon>Tylenchomorpha</taxon>
        <taxon>Tylenchoidea</taxon>
        <taxon>Heteroderidae</taxon>
        <taxon>Heteroderinae</taxon>
        <taxon>Heterodera</taxon>
    </lineage>
</organism>
<dbReference type="AlphaFoldDB" id="A0ABD2ICY0"/>
<keyword evidence="3" id="KW-1185">Reference proteome</keyword>
<gene>
    <name evidence="2" type="ORF">niasHT_031219</name>
</gene>
<proteinExistence type="predicted"/>
<dbReference type="EMBL" id="JBICBT010001238">
    <property type="protein sequence ID" value="KAL3076962.1"/>
    <property type="molecule type" value="Genomic_DNA"/>
</dbReference>
<keyword evidence="1" id="KW-0175">Coiled coil</keyword>
<sequence length="148" mass="17544">MSHQPFANFEIVRLEAMIIGLEIDKEQLQRDIYHLKNRKTQIHNKKIELLQQKEQLIREISVLRETKSSLVNETKDLRKEMLELRDTDGSNDDDTLCAVCYTRKVVKWSTNQGQMVDTLDKWSTASGVNWAWPFERQLALKWPAERWD</sequence>
<evidence type="ECO:0000313" key="3">
    <source>
        <dbReference type="Proteomes" id="UP001620626"/>
    </source>
</evidence>